<dbReference type="InterPro" id="IPR012334">
    <property type="entry name" value="Pectin_lyas_fold"/>
</dbReference>
<keyword evidence="3" id="KW-0833">Ubl conjugation pathway</keyword>
<evidence type="ECO:0000256" key="2">
    <source>
        <dbReference type="ARBA" id="ARBA00022737"/>
    </source>
</evidence>
<keyword evidence="7" id="KW-1185">Reference proteome</keyword>
<dbReference type="SMART" id="SM00722">
    <property type="entry name" value="CASH"/>
    <property type="match status" value="1"/>
</dbReference>
<dbReference type="NCBIfam" id="TIGR03804">
    <property type="entry name" value="para_beta_helix"/>
    <property type="match status" value="2"/>
</dbReference>
<evidence type="ECO:0000256" key="1">
    <source>
        <dbReference type="ARBA" id="ARBA00004906"/>
    </source>
</evidence>
<dbReference type="InterPro" id="IPR006626">
    <property type="entry name" value="PbH1"/>
</dbReference>
<dbReference type="Pfam" id="PF07602">
    <property type="entry name" value="DUF1565"/>
    <property type="match status" value="1"/>
</dbReference>
<dbReference type="Proteomes" id="UP000053051">
    <property type="component" value="Unassembled WGS sequence"/>
</dbReference>
<accession>M1WXC7</accession>
<dbReference type="AlphaFoldDB" id="M1WXC7"/>
<dbReference type="InterPro" id="IPR006633">
    <property type="entry name" value="Carb-bd_sugar_hydrolysis-dom"/>
</dbReference>
<dbReference type="SUPFAM" id="SSF51126">
    <property type="entry name" value="Pectin lyase-like"/>
    <property type="match status" value="1"/>
</dbReference>
<evidence type="ECO:0000313" key="7">
    <source>
        <dbReference type="Proteomes" id="UP000053051"/>
    </source>
</evidence>
<keyword evidence="4" id="KW-0812">Transmembrane</keyword>
<reference evidence="7" key="2">
    <citation type="submission" date="2016-01" db="EMBL/GenBank/DDBJ databases">
        <title>Diatom-associated endosymboitic cyanobacterium lacks core nitrogen metabolism enzymes.</title>
        <authorList>
            <person name="Hilton J.A."/>
            <person name="Foster R.A."/>
            <person name="Tripp H.J."/>
            <person name="Carter B.J."/>
            <person name="Zehr J.P."/>
            <person name="Villareal T.A."/>
        </authorList>
    </citation>
    <scope>NUCLEOTIDE SEQUENCE [LARGE SCALE GENOMIC DNA]</scope>
    <source>
        <strain evidence="7">HH01</strain>
    </source>
</reference>
<keyword evidence="2" id="KW-0677">Repeat</keyword>
<dbReference type="InterPro" id="IPR051550">
    <property type="entry name" value="SCF-Subunits/Alg-Epimerases"/>
</dbReference>
<evidence type="ECO:0000313" key="6">
    <source>
        <dbReference type="EMBL" id="CCH66252.1"/>
    </source>
</evidence>
<keyword evidence="4" id="KW-0472">Membrane</keyword>
<protein>
    <recommendedName>
        <fullName evidence="5">Carbohydrate-binding/sugar hydrolysis domain-containing protein</fullName>
    </recommendedName>
</protein>
<keyword evidence="4" id="KW-1133">Transmembrane helix</keyword>
<evidence type="ECO:0000256" key="4">
    <source>
        <dbReference type="SAM" id="Phobius"/>
    </source>
</evidence>
<dbReference type="InterPro" id="IPR011459">
    <property type="entry name" value="DUF1565"/>
</dbReference>
<proteinExistence type="predicted"/>
<comment type="caution">
    <text evidence="6">The sequence shown here is derived from an EMBL/GenBank/DDBJ whole genome shotgun (WGS) entry which is preliminary data.</text>
</comment>
<dbReference type="InterPro" id="IPR011050">
    <property type="entry name" value="Pectin_lyase_fold/virulence"/>
</dbReference>
<evidence type="ECO:0000256" key="3">
    <source>
        <dbReference type="ARBA" id="ARBA00022786"/>
    </source>
</evidence>
<sequence>MKHQGLNINQGRNFYFLSSGISALLIVSGGMILLSADVNANQQRTNESLIAQNQNSKNVIYVNPEIGSDTYRDVATEQVPYKTISFALSIAKPGATIQLSPGNYSENTGEYFPLNIKSGITLLGDESTKGETILIIGSGNYISRTFARQNVTIVAENNSTINGVTVTNPGSRGTGVWIESTNPTIENSTFINSVREGVFVTGAGNPIIENNIFSGNKGNGVSITKDAKGLVRNNLFQNTGFGLAIGNNSKPRLEKNQIVKNTDGVFISDSAKPILRGNLIQNNNRDGIIIVSQGLPNLGTNEDPGKNLISNNKRHDLNNATSNVIVTIGNSINKFQGHVDYIAPNTVIYPESTVDFKDIPAGH</sequence>
<dbReference type="PANTHER" id="PTHR22990">
    <property type="entry name" value="F-BOX ONLY PROTEIN"/>
    <property type="match status" value="1"/>
</dbReference>
<dbReference type="SMART" id="SM00710">
    <property type="entry name" value="PbH1"/>
    <property type="match status" value="6"/>
</dbReference>
<dbReference type="PANTHER" id="PTHR22990:SF15">
    <property type="entry name" value="F-BOX ONLY PROTEIN 10"/>
    <property type="match status" value="1"/>
</dbReference>
<feature type="domain" description="Carbohydrate-binding/sugar hydrolysis" evidence="5">
    <location>
        <begin position="136"/>
        <end position="291"/>
    </location>
</feature>
<dbReference type="EMBL" id="CAIY01000005">
    <property type="protein sequence ID" value="CCH66252.1"/>
    <property type="molecule type" value="Genomic_DNA"/>
</dbReference>
<evidence type="ECO:0000259" key="5">
    <source>
        <dbReference type="SMART" id="SM00722"/>
    </source>
</evidence>
<reference evidence="6 7" key="1">
    <citation type="submission" date="2012-05" db="EMBL/GenBank/DDBJ databases">
        <authorList>
            <person name="Hilton J."/>
        </authorList>
    </citation>
    <scope>NUCLEOTIDE SEQUENCE [LARGE SCALE GENOMIC DNA]</scope>
    <source>
        <strain evidence="6 7">HH01</strain>
    </source>
</reference>
<dbReference type="InterPro" id="IPR022441">
    <property type="entry name" value="Para_beta_helix_rpt-2"/>
</dbReference>
<dbReference type="Gene3D" id="2.160.20.10">
    <property type="entry name" value="Single-stranded right-handed beta-helix, Pectin lyase-like"/>
    <property type="match status" value="1"/>
</dbReference>
<gene>
    <name evidence="6" type="ORF">RINTHH_970</name>
</gene>
<comment type="pathway">
    <text evidence="1">Protein modification; protein ubiquitination.</text>
</comment>
<organism evidence="6 7">
    <name type="scientific">Richelia intracellularis HH01</name>
    <dbReference type="NCBI Taxonomy" id="1165094"/>
    <lineage>
        <taxon>Bacteria</taxon>
        <taxon>Bacillati</taxon>
        <taxon>Cyanobacteriota</taxon>
        <taxon>Cyanophyceae</taxon>
        <taxon>Nostocales</taxon>
        <taxon>Nostocaceae</taxon>
        <taxon>Richelia</taxon>
    </lineage>
</organism>
<name>M1WXC7_9NOST</name>
<dbReference type="STRING" id="1165094.RINTHH_970"/>
<feature type="transmembrane region" description="Helical" evidence="4">
    <location>
        <begin position="12"/>
        <end position="34"/>
    </location>
</feature>